<keyword evidence="3" id="KW-1185">Reference proteome</keyword>
<evidence type="ECO:0000313" key="3">
    <source>
        <dbReference type="Proteomes" id="UP000307173"/>
    </source>
</evidence>
<organism evidence="2 3">
    <name type="scientific">Pichia inconspicua</name>
    <dbReference type="NCBI Taxonomy" id="52247"/>
    <lineage>
        <taxon>Eukaryota</taxon>
        <taxon>Fungi</taxon>
        <taxon>Dikarya</taxon>
        <taxon>Ascomycota</taxon>
        <taxon>Saccharomycotina</taxon>
        <taxon>Pichiomycetes</taxon>
        <taxon>Pichiales</taxon>
        <taxon>Pichiaceae</taxon>
        <taxon>Pichia</taxon>
    </lineage>
</organism>
<accession>A0A4T0X5W5</accession>
<gene>
    <name evidence="2" type="ORF">CANINC_000557</name>
</gene>
<reference evidence="2 3" key="1">
    <citation type="journal article" date="2019" name="Front. Genet.">
        <title>Whole-Genome Sequencing of the Opportunistic Yeast Pathogen Candida inconspicua Uncovers Its Hybrid Origin.</title>
        <authorList>
            <person name="Mixao V."/>
            <person name="Hansen A.P."/>
            <person name="Saus E."/>
            <person name="Boekhout T."/>
            <person name="Lass-Florl C."/>
            <person name="Gabaldon T."/>
        </authorList>
    </citation>
    <scope>NUCLEOTIDE SEQUENCE [LARGE SCALE GENOMIC DNA]</scope>
    <source>
        <strain evidence="2 3">CBS 180</strain>
    </source>
</reference>
<feature type="region of interest" description="Disordered" evidence="1">
    <location>
        <begin position="101"/>
        <end position="146"/>
    </location>
</feature>
<dbReference type="AlphaFoldDB" id="A0A4T0X5W5"/>
<sequence>MIGNIVYGTTETSVTHDNVDDVKIDSEYIKCLTWFHPVKNNLKDPEKAGTFFNNLNVSKEFADQFKSLEIVCDELIKFEQDASYNSQVELLNLMTIPKSIRSNKEDNSNHSTTKGKGSSTTSNNTGSNNKKNNKTGDKKANSNQNAGTVKSSIGAIPILIDSGANASLTPVKSLINGFEPFNEVSIYFHGGSTQLLGIGYLVIEFDGFYVKTKVYYAPEAIETVITEYDLLKVGYSLHIISREPVVKGLILHSIPLMTHHKVHCLPQSALLSPHPVAQIRSVHTRFSQANARYLLDSIRHATITDVSTSHLPELNGFLVDHD</sequence>
<feature type="compositionally biased region" description="Low complexity" evidence="1">
    <location>
        <begin position="109"/>
        <end position="130"/>
    </location>
</feature>
<proteinExistence type="predicted"/>
<protein>
    <submittedName>
        <fullName evidence="2">Uncharacterized protein</fullName>
    </submittedName>
</protein>
<dbReference type="Proteomes" id="UP000307173">
    <property type="component" value="Unassembled WGS sequence"/>
</dbReference>
<name>A0A4T0X5W5_9ASCO</name>
<evidence type="ECO:0000256" key="1">
    <source>
        <dbReference type="SAM" id="MobiDB-lite"/>
    </source>
</evidence>
<evidence type="ECO:0000313" key="2">
    <source>
        <dbReference type="EMBL" id="TID30868.1"/>
    </source>
</evidence>
<comment type="caution">
    <text evidence="2">The sequence shown here is derived from an EMBL/GenBank/DDBJ whole genome shotgun (WGS) entry which is preliminary data.</text>
</comment>
<dbReference type="EMBL" id="SELW01000101">
    <property type="protein sequence ID" value="TID30868.1"/>
    <property type="molecule type" value="Genomic_DNA"/>
</dbReference>